<dbReference type="InterPro" id="IPR006342">
    <property type="entry name" value="FkbM_mtfrase"/>
</dbReference>
<dbReference type="Gene3D" id="3.40.50.150">
    <property type="entry name" value="Vaccinia Virus protein VP39"/>
    <property type="match status" value="1"/>
</dbReference>
<dbReference type="InterPro" id="IPR029063">
    <property type="entry name" value="SAM-dependent_MTases_sf"/>
</dbReference>
<dbReference type="InterPro" id="IPR052514">
    <property type="entry name" value="SAM-dependent_MTase"/>
</dbReference>
<dbReference type="Proteomes" id="UP000001876">
    <property type="component" value="Unassembled WGS sequence"/>
</dbReference>
<dbReference type="eggNOG" id="ENOG502SBUK">
    <property type="taxonomic scope" value="Eukaryota"/>
</dbReference>
<name>C1NAJ8_MICPC</name>
<dbReference type="SUPFAM" id="SSF53335">
    <property type="entry name" value="S-adenosyl-L-methionine-dependent methyltransferases"/>
    <property type="match status" value="1"/>
</dbReference>
<protein>
    <submittedName>
        <fullName evidence="2">Predicted protein</fullName>
    </submittedName>
</protein>
<feature type="signal peptide" evidence="1">
    <location>
        <begin position="1"/>
        <end position="23"/>
    </location>
</feature>
<organism evidence="3">
    <name type="scientific">Micromonas pusilla (strain CCMP1545)</name>
    <name type="common">Picoplanktonic green alga</name>
    <dbReference type="NCBI Taxonomy" id="564608"/>
    <lineage>
        <taxon>Eukaryota</taxon>
        <taxon>Viridiplantae</taxon>
        <taxon>Chlorophyta</taxon>
        <taxon>Mamiellophyceae</taxon>
        <taxon>Mamiellales</taxon>
        <taxon>Mamiellaceae</taxon>
        <taxon>Micromonas</taxon>
    </lineage>
</organism>
<reference evidence="2 3" key="1">
    <citation type="journal article" date="2009" name="Science">
        <title>Green evolution and dynamic adaptations revealed by genomes of the marine picoeukaryotes Micromonas.</title>
        <authorList>
            <person name="Worden A.Z."/>
            <person name="Lee J.H."/>
            <person name="Mock T."/>
            <person name="Rouze P."/>
            <person name="Simmons M.P."/>
            <person name="Aerts A.L."/>
            <person name="Allen A.E."/>
            <person name="Cuvelier M.L."/>
            <person name="Derelle E."/>
            <person name="Everett M.V."/>
            <person name="Foulon E."/>
            <person name="Grimwood J."/>
            <person name="Gundlach H."/>
            <person name="Henrissat B."/>
            <person name="Napoli C."/>
            <person name="McDonald S.M."/>
            <person name="Parker M.S."/>
            <person name="Rombauts S."/>
            <person name="Salamov A."/>
            <person name="Von Dassow P."/>
            <person name="Badger J.H."/>
            <person name="Coutinho P.M."/>
            <person name="Demir E."/>
            <person name="Dubchak I."/>
            <person name="Gentemann C."/>
            <person name="Eikrem W."/>
            <person name="Gready J.E."/>
            <person name="John U."/>
            <person name="Lanier W."/>
            <person name="Lindquist E.A."/>
            <person name="Lucas S."/>
            <person name="Mayer K.F."/>
            <person name="Moreau H."/>
            <person name="Not F."/>
            <person name="Otillar R."/>
            <person name="Panaud O."/>
            <person name="Pangilinan J."/>
            <person name="Paulsen I."/>
            <person name="Piegu B."/>
            <person name="Poliakov A."/>
            <person name="Robbens S."/>
            <person name="Schmutz J."/>
            <person name="Toulza E."/>
            <person name="Wyss T."/>
            <person name="Zelensky A."/>
            <person name="Zhou K."/>
            <person name="Armbrust E.V."/>
            <person name="Bhattacharya D."/>
            <person name="Goodenough U.W."/>
            <person name="Van de Peer Y."/>
            <person name="Grigoriev I.V."/>
        </authorList>
    </citation>
    <scope>NUCLEOTIDE SEQUENCE [LARGE SCALE GENOMIC DNA]</scope>
    <source>
        <strain evidence="2 3">CCMP1545</strain>
    </source>
</reference>
<dbReference type="NCBIfam" id="TIGR01444">
    <property type="entry name" value="fkbM_fam"/>
    <property type="match status" value="1"/>
</dbReference>
<dbReference type="EMBL" id="GG663753">
    <property type="protein sequence ID" value="EEH50953.1"/>
    <property type="molecule type" value="Genomic_DNA"/>
</dbReference>
<dbReference type="RefSeq" id="XP_003064973.1">
    <property type="nucleotide sequence ID" value="XM_003064927.1"/>
</dbReference>
<dbReference type="PANTHER" id="PTHR34203:SF15">
    <property type="entry name" value="SLL1173 PROTEIN"/>
    <property type="match status" value="1"/>
</dbReference>
<evidence type="ECO:0000313" key="2">
    <source>
        <dbReference type="EMBL" id="EEH50953.1"/>
    </source>
</evidence>
<evidence type="ECO:0000313" key="3">
    <source>
        <dbReference type="Proteomes" id="UP000001876"/>
    </source>
</evidence>
<sequence>MRKFTRCSLIFILVFGFVWFAQLRQIPDSIVRPSHESKNRFNDSTNCGSKVVSFFDGARARVCSFLTAGNDGIWERASKSWEPSTFRIFASFIDDATTVIDFGAWIGVTPIYAATRAKRVIALEPDFVAYQILLKNAELNPSLPISVFHSCVSSREESASMRGYAQPGDSASMTNVLSNNGVLLDANTDSVQCRAASKLFQDFGVPQNSKVFIKIDTEGFEQVVVPALHTLLQTLTVRPTLFISMHIGHRHPTEVERKAFVDTLALYHSLFVVEFNVYGQRDEHSNIKRLESPPHPEELCTYCDYVATDDEDASNLILTT</sequence>
<dbReference type="KEGG" id="mpp:MICPUCDRAFT_54941"/>
<keyword evidence="3" id="KW-1185">Reference proteome</keyword>
<feature type="chain" id="PRO_5002912419" evidence="1">
    <location>
        <begin position="24"/>
        <end position="320"/>
    </location>
</feature>
<dbReference type="PANTHER" id="PTHR34203">
    <property type="entry name" value="METHYLTRANSFERASE, FKBM FAMILY PROTEIN"/>
    <property type="match status" value="1"/>
</dbReference>
<accession>C1NAJ8</accession>
<keyword evidence="1" id="KW-0732">Signal</keyword>
<evidence type="ECO:0000256" key="1">
    <source>
        <dbReference type="SAM" id="SignalP"/>
    </source>
</evidence>
<gene>
    <name evidence="2" type="ORF">MICPUCDRAFT_54941</name>
</gene>
<dbReference type="OrthoDB" id="407600at2759"/>
<dbReference type="GeneID" id="9690414"/>
<dbReference type="AlphaFoldDB" id="C1NAJ8"/>
<proteinExistence type="predicted"/>